<organism evidence="3 4">
    <name type="scientific">Tetrahymena thermophila (strain SB210)</name>
    <dbReference type="NCBI Taxonomy" id="312017"/>
    <lineage>
        <taxon>Eukaryota</taxon>
        <taxon>Sar</taxon>
        <taxon>Alveolata</taxon>
        <taxon>Ciliophora</taxon>
        <taxon>Intramacronucleata</taxon>
        <taxon>Oligohymenophorea</taxon>
        <taxon>Hymenostomatida</taxon>
        <taxon>Tetrahymenina</taxon>
        <taxon>Tetrahymenidae</taxon>
        <taxon>Tetrahymena</taxon>
    </lineage>
</organism>
<keyword evidence="4" id="KW-1185">Reference proteome</keyword>
<sequence length="495" mass="57383">MPQKVSITLKNIEVKRKEQKFKSMHPWAVVMFDGQKKTTQPVQNGDLQPEFNQTWVFQRNSDVNITVSIYKKEYIYDALKNEKEIDLLIGKGKLNILSVLKKAIQQPQEIMVDLVYDFDNKLAAQAYLTIHIQQGADLEEYRNKEQIKQIKSKYESCLTVTNLQLSLDSFKPEAYYYLKIRNSNGSHKTTPQNGGASMMFQGDFDIYFRGQKIVYIDVQEVLKDEILDFITADDLVGIGTLDFEKVDINQSQQRAVIRHKGKQIGSVQCQASYEIFKQEQPEEHASMIRQSNDELLEQIKNLEKKDKFWLSPERYQLDLKLKKKQILDRRQMLMKNRSSAPQLGNESYLFMKPDERNIVQKPDIVISTTTVKLPKLKTNNNVEVPTQYSKQYFRDIHGVGFSTVESSSSLQRSVPKFSIPEQKRFSDPKDIFPGPGRYGTSGVANDLYLPKKFQKITAISEVRTTKQERKERVQIDTGLKKPIDRQQQQTTQNPK</sequence>
<proteinExistence type="evidence at protein level"/>
<dbReference type="OrthoDB" id="67700at2759"/>
<dbReference type="InParanoid" id="Q246A0"/>
<dbReference type="EMBL" id="GG662474">
    <property type="protein sequence ID" value="EAS03483.2"/>
    <property type="molecule type" value="Genomic_DNA"/>
</dbReference>
<dbReference type="RefSeq" id="XP_001023728.2">
    <property type="nucleotide sequence ID" value="XM_001023728.2"/>
</dbReference>
<feature type="compositionally biased region" description="Basic and acidic residues" evidence="1">
    <location>
        <begin position="464"/>
        <end position="484"/>
    </location>
</feature>
<dbReference type="InterPro" id="IPR000008">
    <property type="entry name" value="C2_dom"/>
</dbReference>
<name>Q246A0_TETTS</name>
<protein>
    <submittedName>
        <fullName evidence="3">C2 domain protein</fullName>
    </submittedName>
</protein>
<keyword evidence="5" id="KW-0002">3D-structure</keyword>
<evidence type="ECO:0000259" key="2">
    <source>
        <dbReference type="PROSITE" id="PS50004"/>
    </source>
</evidence>
<reference evidence="4" key="1">
    <citation type="journal article" date="2006" name="PLoS Biol.">
        <title>Macronuclear genome sequence of the ciliate Tetrahymena thermophila, a model eukaryote.</title>
        <authorList>
            <person name="Eisen J.A."/>
            <person name="Coyne R.S."/>
            <person name="Wu M."/>
            <person name="Wu D."/>
            <person name="Thiagarajan M."/>
            <person name="Wortman J.R."/>
            <person name="Badger J.H."/>
            <person name="Ren Q."/>
            <person name="Amedeo P."/>
            <person name="Jones K.M."/>
            <person name="Tallon L.J."/>
            <person name="Delcher A.L."/>
            <person name="Salzberg S.L."/>
            <person name="Silva J.C."/>
            <person name="Haas B.J."/>
            <person name="Majoros W.H."/>
            <person name="Farzad M."/>
            <person name="Carlton J.M."/>
            <person name="Smith R.K. Jr."/>
            <person name="Garg J."/>
            <person name="Pearlman R.E."/>
            <person name="Karrer K.M."/>
            <person name="Sun L."/>
            <person name="Manning G."/>
            <person name="Elde N.C."/>
            <person name="Turkewitz A.P."/>
            <person name="Asai D.J."/>
            <person name="Wilkes D.E."/>
            <person name="Wang Y."/>
            <person name="Cai H."/>
            <person name="Collins K."/>
            <person name="Stewart B.A."/>
            <person name="Lee S.R."/>
            <person name="Wilamowska K."/>
            <person name="Weinberg Z."/>
            <person name="Ruzzo W.L."/>
            <person name="Wloga D."/>
            <person name="Gaertig J."/>
            <person name="Frankel J."/>
            <person name="Tsao C.-C."/>
            <person name="Gorovsky M.A."/>
            <person name="Keeling P.J."/>
            <person name="Waller R.F."/>
            <person name="Patron N.J."/>
            <person name="Cherry J.M."/>
            <person name="Stover N.A."/>
            <person name="Krieger C.J."/>
            <person name="del Toro C."/>
            <person name="Ryder H.F."/>
            <person name="Williamson S.C."/>
            <person name="Barbeau R.A."/>
            <person name="Hamilton E.P."/>
            <person name="Orias E."/>
        </authorList>
    </citation>
    <scope>NUCLEOTIDE SEQUENCE [LARGE SCALE GENOMIC DNA]</scope>
    <source>
        <strain evidence="4">SB210</strain>
    </source>
</reference>
<dbReference type="Gene3D" id="2.60.40.150">
    <property type="entry name" value="C2 domain"/>
    <property type="match status" value="1"/>
</dbReference>
<reference evidence="5" key="2">
    <citation type="journal article" date="2025" name="Curr. Biol.">
        <title>Structure of the ciliary tip central pair reveals the unique role of the microtubule-seam binding protein SPEF1.</title>
        <authorList>
            <person name="Legal T."/>
            <person name="Joachimiak E."/>
            <person name="Parra M."/>
            <person name="Peng W."/>
            <person name="Tam A."/>
            <person name="Black C."/>
            <person name="Guha M."/>
            <person name="Nguyen C.A."/>
            <person name="Ghanaeian A."/>
            <person name="Valente-Paterno M."/>
            <person name="Brouhard G."/>
            <person name="Gaertig J."/>
            <person name="Wloga D."/>
            <person name="Bui K.H."/>
        </authorList>
    </citation>
    <scope>STRUCTURE BY ELECTRON MICROSCOPY (3.70 ANGSTROMS)</scope>
</reference>
<dbReference type="AlphaFoldDB" id="Q246A0"/>
<dbReference type="InterPro" id="IPR035892">
    <property type="entry name" value="C2_domain_sf"/>
</dbReference>
<dbReference type="HOGENOM" id="CLU_551539_0_0_1"/>
<feature type="compositionally biased region" description="Polar residues" evidence="1">
    <location>
        <begin position="485"/>
        <end position="495"/>
    </location>
</feature>
<dbReference type="OMA" id="HASMIRQ"/>
<dbReference type="KEGG" id="tet:TTHERM_00243990"/>
<dbReference type="EMDB" id="EMD-49872"/>
<gene>
    <name evidence="3" type="ORF">TTHERM_00243990</name>
</gene>
<dbReference type="GeneID" id="7828638"/>
<evidence type="ECO:0000313" key="4">
    <source>
        <dbReference type="Proteomes" id="UP000009168"/>
    </source>
</evidence>
<evidence type="ECO:0007829" key="5">
    <source>
        <dbReference type="PDB" id="9NW3"/>
    </source>
</evidence>
<evidence type="ECO:0000256" key="1">
    <source>
        <dbReference type="SAM" id="MobiDB-lite"/>
    </source>
</evidence>
<feature type="domain" description="C2" evidence="2">
    <location>
        <begin position="1"/>
        <end position="110"/>
    </location>
</feature>
<dbReference type="PDB" id="9NW3">
    <property type="method" value="EM"/>
    <property type="resolution" value="3.70 A"/>
    <property type="chains" value="3A/3B/3C=1-495"/>
</dbReference>
<dbReference type="SUPFAM" id="SSF49562">
    <property type="entry name" value="C2 domain (Calcium/lipid-binding domain, CaLB)"/>
    <property type="match status" value="1"/>
</dbReference>
<feature type="region of interest" description="Disordered" evidence="1">
    <location>
        <begin position="464"/>
        <end position="495"/>
    </location>
</feature>
<evidence type="ECO:0000313" key="3">
    <source>
        <dbReference type="EMBL" id="EAS03483.2"/>
    </source>
</evidence>
<dbReference type="Proteomes" id="UP000009168">
    <property type="component" value="Unassembled WGS sequence"/>
</dbReference>
<dbReference type="eggNOG" id="ENOG502R2GQ">
    <property type="taxonomic scope" value="Eukaryota"/>
</dbReference>
<dbReference type="Pfam" id="PF00168">
    <property type="entry name" value="C2"/>
    <property type="match status" value="1"/>
</dbReference>
<accession>Q246A0</accession>
<dbReference type="PROSITE" id="PS50004">
    <property type="entry name" value="C2"/>
    <property type="match status" value="1"/>
</dbReference>